<dbReference type="WBParaSite" id="PSAMB.scaffold1902size26827.g15451.t1">
    <property type="protein sequence ID" value="PSAMB.scaffold1902size26827.g15451.t1"/>
    <property type="gene ID" value="PSAMB.scaffold1902size26827.g15451"/>
</dbReference>
<proteinExistence type="predicted"/>
<keyword evidence="2" id="KW-1185">Reference proteome</keyword>
<dbReference type="AlphaFoldDB" id="A0A914VFU3"/>
<protein>
    <submittedName>
        <fullName evidence="3">Uncharacterized protein</fullName>
    </submittedName>
</protein>
<reference evidence="3" key="1">
    <citation type="submission" date="2022-11" db="UniProtKB">
        <authorList>
            <consortium name="WormBaseParasite"/>
        </authorList>
    </citation>
    <scope>IDENTIFICATION</scope>
</reference>
<accession>A0A914VFU3</accession>
<feature type="region of interest" description="Disordered" evidence="1">
    <location>
        <begin position="135"/>
        <end position="154"/>
    </location>
</feature>
<dbReference type="Proteomes" id="UP000887566">
    <property type="component" value="Unplaced"/>
</dbReference>
<evidence type="ECO:0000313" key="3">
    <source>
        <dbReference type="WBParaSite" id="PSAMB.scaffold1902size26827.g15451.t1"/>
    </source>
</evidence>
<evidence type="ECO:0000256" key="1">
    <source>
        <dbReference type="SAM" id="MobiDB-lite"/>
    </source>
</evidence>
<name>A0A914VFU3_9BILA</name>
<sequence>MRRVRWAHLTDGRRTSDMIDLVCRDGTSRARNVPVRERAAAEDGGLAAFTADHGVHEESGALVSALVDAARQRALLAVVPRLMTNGVGRRSLSRPTSGPIASSLSPCSGRRARAYWCPRGKAAAAAVSASTGVQSDNRQLARRRRLRPSAEQAAPREPFCEQFYLHSPAADAMPASDPTRHGSPIRIGADGIGQSAAAWRTPSVTAIG</sequence>
<organism evidence="2 3">
    <name type="scientific">Plectus sambesii</name>
    <dbReference type="NCBI Taxonomy" id="2011161"/>
    <lineage>
        <taxon>Eukaryota</taxon>
        <taxon>Metazoa</taxon>
        <taxon>Ecdysozoa</taxon>
        <taxon>Nematoda</taxon>
        <taxon>Chromadorea</taxon>
        <taxon>Plectida</taxon>
        <taxon>Plectina</taxon>
        <taxon>Plectoidea</taxon>
        <taxon>Plectidae</taxon>
        <taxon>Plectus</taxon>
    </lineage>
</organism>
<evidence type="ECO:0000313" key="2">
    <source>
        <dbReference type="Proteomes" id="UP000887566"/>
    </source>
</evidence>